<keyword evidence="9" id="KW-1185">Reference proteome</keyword>
<dbReference type="Gene3D" id="2.40.10.10">
    <property type="entry name" value="Trypsin-like serine proteases"/>
    <property type="match status" value="1"/>
</dbReference>
<evidence type="ECO:0000256" key="1">
    <source>
        <dbReference type="ARBA" id="ARBA00004613"/>
    </source>
</evidence>
<dbReference type="PROSITE" id="PS50240">
    <property type="entry name" value="TRYPSIN_DOM"/>
    <property type="match status" value="1"/>
</dbReference>
<keyword evidence="2" id="KW-0964">Secreted</keyword>
<dbReference type="InterPro" id="IPR050127">
    <property type="entry name" value="Serine_Proteases_S1"/>
</dbReference>
<organism evidence="8 9">
    <name type="scientific">Caligus rogercresseyi</name>
    <name type="common">Sea louse</name>
    <dbReference type="NCBI Taxonomy" id="217165"/>
    <lineage>
        <taxon>Eukaryota</taxon>
        <taxon>Metazoa</taxon>
        <taxon>Ecdysozoa</taxon>
        <taxon>Arthropoda</taxon>
        <taxon>Crustacea</taxon>
        <taxon>Multicrustacea</taxon>
        <taxon>Hexanauplia</taxon>
        <taxon>Copepoda</taxon>
        <taxon>Siphonostomatoida</taxon>
        <taxon>Caligidae</taxon>
        <taxon>Caligus</taxon>
    </lineage>
</organism>
<dbReference type="PANTHER" id="PTHR24264">
    <property type="entry name" value="TRYPSIN-RELATED"/>
    <property type="match status" value="1"/>
</dbReference>
<evidence type="ECO:0000313" key="8">
    <source>
        <dbReference type="EMBL" id="QQP55281.1"/>
    </source>
</evidence>
<protein>
    <submittedName>
        <fullName evidence="8">Trypsin-1</fullName>
    </submittedName>
</protein>
<feature type="domain" description="Peptidase S1" evidence="7">
    <location>
        <begin position="1"/>
        <end position="190"/>
    </location>
</feature>
<evidence type="ECO:0000256" key="2">
    <source>
        <dbReference type="ARBA" id="ARBA00022525"/>
    </source>
</evidence>
<evidence type="ECO:0000256" key="6">
    <source>
        <dbReference type="ARBA" id="ARBA00023157"/>
    </source>
</evidence>
<name>A0A7T8QU95_CALRO</name>
<dbReference type="OrthoDB" id="10059102at2759"/>
<evidence type="ECO:0000313" key="9">
    <source>
        <dbReference type="Proteomes" id="UP000595437"/>
    </source>
</evidence>
<dbReference type="EMBL" id="CP045894">
    <property type="protein sequence ID" value="QQP55281.1"/>
    <property type="molecule type" value="Genomic_DNA"/>
</dbReference>
<dbReference type="SMART" id="SM00020">
    <property type="entry name" value="Tryp_SPc"/>
    <property type="match status" value="1"/>
</dbReference>
<evidence type="ECO:0000256" key="4">
    <source>
        <dbReference type="ARBA" id="ARBA00022801"/>
    </source>
</evidence>
<keyword evidence="6" id="KW-1015">Disulfide bond</keyword>
<gene>
    <name evidence="8" type="ORF">FKW44_008421</name>
</gene>
<dbReference type="AlphaFoldDB" id="A0A7T8QU95"/>
<reference evidence="9" key="1">
    <citation type="submission" date="2021-01" db="EMBL/GenBank/DDBJ databases">
        <title>Caligus Genome Assembly.</title>
        <authorList>
            <person name="Gallardo-Escarate C."/>
        </authorList>
    </citation>
    <scope>NUCLEOTIDE SEQUENCE [LARGE SCALE GENOMIC DNA]</scope>
</reference>
<comment type="subcellular location">
    <subcellularLocation>
        <location evidence="1">Secreted</location>
    </subcellularLocation>
</comment>
<dbReference type="InterPro" id="IPR009003">
    <property type="entry name" value="Peptidase_S1_PA"/>
</dbReference>
<dbReference type="PANTHER" id="PTHR24264:SF65">
    <property type="entry name" value="SRCR DOMAIN-CONTAINING PROTEIN"/>
    <property type="match status" value="1"/>
</dbReference>
<proteinExistence type="predicted"/>
<evidence type="ECO:0000256" key="5">
    <source>
        <dbReference type="ARBA" id="ARBA00022825"/>
    </source>
</evidence>
<keyword evidence="5" id="KW-0720">Serine protease</keyword>
<dbReference type="GO" id="GO:0006508">
    <property type="term" value="P:proteolysis"/>
    <property type="evidence" value="ECO:0007669"/>
    <property type="project" value="UniProtKB-KW"/>
</dbReference>
<keyword evidence="4" id="KW-0378">Hydrolase</keyword>
<dbReference type="Proteomes" id="UP000595437">
    <property type="component" value="Chromosome 5"/>
</dbReference>
<dbReference type="Pfam" id="PF00089">
    <property type="entry name" value="Trypsin"/>
    <property type="match status" value="1"/>
</dbReference>
<keyword evidence="3" id="KW-0645">Protease</keyword>
<dbReference type="SUPFAM" id="SSF50494">
    <property type="entry name" value="Trypsin-like serine proteases"/>
    <property type="match status" value="1"/>
</dbReference>
<sequence>MDKDTVITAAQCCANFNPNYVQVVAGEHDFYVKSGDEQAVNVDKIIYHELYGSSGTNYDVCLLKLKSSLELNDKVKAVSLPKKDEEFNEDVVVSGWGTLRDGGHYSNELRAVSLLLVPDVYCEYYYPGMIDETMICASSFVGAPAMETPVAHFSKETHSSESSPGYVAVPLLDTLVSTEKSPSSLTGSPS</sequence>
<dbReference type="InterPro" id="IPR001254">
    <property type="entry name" value="Trypsin_dom"/>
</dbReference>
<dbReference type="FunFam" id="2.40.10.10:FF:000068">
    <property type="entry name" value="transmembrane protease serine 2"/>
    <property type="match status" value="1"/>
</dbReference>
<dbReference type="GO" id="GO:0005615">
    <property type="term" value="C:extracellular space"/>
    <property type="evidence" value="ECO:0007669"/>
    <property type="project" value="TreeGrafter"/>
</dbReference>
<accession>A0A7T8QU95</accession>
<dbReference type="InterPro" id="IPR043504">
    <property type="entry name" value="Peptidase_S1_PA_chymotrypsin"/>
</dbReference>
<evidence type="ECO:0000256" key="3">
    <source>
        <dbReference type="ARBA" id="ARBA00022670"/>
    </source>
</evidence>
<evidence type="ECO:0000259" key="7">
    <source>
        <dbReference type="PROSITE" id="PS50240"/>
    </source>
</evidence>
<dbReference type="GO" id="GO:0004252">
    <property type="term" value="F:serine-type endopeptidase activity"/>
    <property type="evidence" value="ECO:0007669"/>
    <property type="project" value="InterPro"/>
</dbReference>
<feature type="non-terminal residue" evidence="8">
    <location>
        <position position="190"/>
    </location>
</feature>